<reference evidence="3" key="1">
    <citation type="submission" date="2021-01" db="EMBL/GenBank/DDBJ databases">
        <authorList>
            <person name="Kaushik A."/>
        </authorList>
    </citation>
    <scope>NUCLEOTIDE SEQUENCE</scope>
    <source>
        <strain evidence="3">AG6-10EEA</strain>
    </source>
</reference>
<comment type="caution">
    <text evidence="3">The sequence shown here is derived from an EMBL/GenBank/DDBJ whole genome shotgun (WGS) entry which is preliminary data.</text>
</comment>
<gene>
    <name evidence="3" type="ORF">RDB_LOCUS85213</name>
</gene>
<feature type="domain" description="F-box" evidence="2">
    <location>
        <begin position="82"/>
        <end position="132"/>
    </location>
</feature>
<dbReference type="PROSITE" id="PS50181">
    <property type="entry name" value="FBOX"/>
    <property type="match status" value="1"/>
</dbReference>
<dbReference type="SUPFAM" id="SSF52047">
    <property type="entry name" value="RNI-like"/>
    <property type="match status" value="1"/>
</dbReference>
<organism evidence="3 4">
    <name type="scientific">Rhizoctonia solani</name>
    <dbReference type="NCBI Taxonomy" id="456999"/>
    <lineage>
        <taxon>Eukaryota</taxon>
        <taxon>Fungi</taxon>
        <taxon>Dikarya</taxon>
        <taxon>Basidiomycota</taxon>
        <taxon>Agaricomycotina</taxon>
        <taxon>Agaricomycetes</taxon>
        <taxon>Cantharellales</taxon>
        <taxon>Ceratobasidiaceae</taxon>
        <taxon>Rhizoctonia</taxon>
    </lineage>
</organism>
<keyword evidence="1" id="KW-0175">Coiled coil</keyword>
<proteinExistence type="predicted"/>
<dbReference type="Proteomes" id="UP000663853">
    <property type="component" value="Unassembled WGS sequence"/>
</dbReference>
<dbReference type="EMBL" id="CAJMXA010002273">
    <property type="protein sequence ID" value="CAE6478625.1"/>
    <property type="molecule type" value="Genomic_DNA"/>
</dbReference>
<dbReference type="InterPro" id="IPR036047">
    <property type="entry name" value="F-box-like_dom_sf"/>
</dbReference>
<dbReference type="InterPro" id="IPR001810">
    <property type="entry name" value="F-box_dom"/>
</dbReference>
<accession>A0A8H3CCD6</accession>
<evidence type="ECO:0000256" key="1">
    <source>
        <dbReference type="SAM" id="Coils"/>
    </source>
</evidence>
<dbReference type="SUPFAM" id="SSF81383">
    <property type="entry name" value="F-box domain"/>
    <property type="match status" value="1"/>
</dbReference>
<dbReference type="Gene3D" id="3.80.10.10">
    <property type="entry name" value="Ribonuclease Inhibitor"/>
    <property type="match status" value="1"/>
</dbReference>
<dbReference type="AlphaFoldDB" id="A0A8H3CCD6"/>
<name>A0A8H3CCD6_9AGAM</name>
<dbReference type="Gene3D" id="1.20.1280.50">
    <property type="match status" value="1"/>
</dbReference>
<dbReference type="InterPro" id="IPR032675">
    <property type="entry name" value="LRR_dom_sf"/>
</dbReference>
<evidence type="ECO:0000259" key="2">
    <source>
        <dbReference type="PROSITE" id="PS50181"/>
    </source>
</evidence>
<sequence>MSMLLPAQFPFDFNTLPDAATRASMGSSIKQTESTIDAMNDKINMLEVALAKLIAEAKSQVDTLADQKRTLEKGVASAKGFLAPVRKLPADILSDIFMMLLDHDPLAPWTLSAVNKQWRTTALTTPRLWSRIRIQPPAMPSGNALRLWVERSGDSCPLDIEITLAPPANWQPSSTISRADREAQRDEVQWGHVVMFHLGSQVHRWRRFVYRAERLFMFLGALNVTFGNGNAPLLEEFVVDCGDVGHHHVSPDPWCYFPTSTNCKVPQMRKLDLRNVPFAWNSPMLRGVHHLSLADQSHPVASSTRLSMDRLLTVLSNNPDLETLSLELRCGSAVLPPRDLVLHKLKSLTIAGGDAHTLEFLDHLTLPALENLSVRLSVPEAIDDTLQALLSRSGHPHVKRFACHPAYADEFPSRAVAALPTITHLEMLEMMPRDVLVQLTPHPHSDSAGPPVIPGVPNSSNILCPALESVIIRGCPSLAQALPELVQFILHRNPNELGSIGGKSTSGLAPLKSVVITDCGTPLEDDVREWITARVPHVVLDPSLP</sequence>
<evidence type="ECO:0000313" key="4">
    <source>
        <dbReference type="Proteomes" id="UP000663853"/>
    </source>
</evidence>
<protein>
    <recommendedName>
        <fullName evidence="2">F-box domain-containing protein</fullName>
    </recommendedName>
</protein>
<evidence type="ECO:0000313" key="3">
    <source>
        <dbReference type="EMBL" id="CAE6478625.1"/>
    </source>
</evidence>
<feature type="coiled-coil region" evidence="1">
    <location>
        <begin position="29"/>
        <end position="74"/>
    </location>
</feature>